<dbReference type="CDD" id="cd20544">
    <property type="entry name" value="CYCLIN_AtCycD-like_rpt2"/>
    <property type="match status" value="1"/>
</dbReference>
<feature type="region of interest" description="Disordered" evidence="1">
    <location>
        <begin position="205"/>
        <end position="241"/>
    </location>
</feature>
<dbReference type="EMBL" id="JAYWIO010000005">
    <property type="protein sequence ID" value="KAK7260396.1"/>
    <property type="molecule type" value="Genomic_DNA"/>
</dbReference>
<feature type="compositionally biased region" description="Basic and acidic residues" evidence="1">
    <location>
        <begin position="205"/>
        <end position="231"/>
    </location>
</feature>
<dbReference type="AlphaFoldDB" id="A0AAN9I4U2"/>
<accession>A0AAN9I4U2</accession>
<dbReference type="Gene3D" id="1.10.472.10">
    <property type="entry name" value="Cyclin-like"/>
    <property type="match status" value="2"/>
</dbReference>
<dbReference type="Proteomes" id="UP001372338">
    <property type="component" value="Unassembled WGS sequence"/>
</dbReference>
<reference evidence="2 3" key="1">
    <citation type="submission" date="2024-01" db="EMBL/GenBank/DDBJ databases">
        <title>The genomes of 5 underutilized Papilionoideae crops provide insights into root nodulation and disease resistanc.</title>
        <authorList>
            <person name="Yuan L."/>
        </authorList>
    </citation>
    <scope>NUCLEOTIDE SEQUENCE [LARGE SCALE GENOMIC DNA]</scope>
    <source>
        <strain evidence="2">ZHUSHIDOU_FW_LH</strain>
        <tissue evidence="2">Leaf</tissue>
    </source>
</reference>
<proteinExistence type="predicted"/>
<organism evidence="2 3">
    <name type="scientific">Crotalaria pallida</name>
    <name type="common">Smooth rattlebox</name>
    <name type="synonym">Crotalaria striata</name>
    <dbReference type="NCBI Taxonomy" id="3830"/>
    <lineage>
        <taxon>Eukaryota</taxon>
        <taxon>Viridiplantae</taxon>
        <taxon>Streptophyta</taxon>
        <taxon>Embryophyta</taxon>
        <taxon>Tracheophyta</taxon>
        <taxon>Spermatophyta</taxon>
        <taxon>Magnoliopsida</taxon>
        <taxon>eudicotyledons</taxon>
        <taxon>Gunneridae</taxon>
        <taxon>Pentapetalae</taxon>
        <taxon>rosids</taxon>
        <taxon>fabids</taxon>
        <taxon>Fabales</taxon>
        <taxon>Fabaceae</taxon>
        <taxon>Papilionoideae</taxon>
        <taxon>50 kb inversion clade</taxon>
        <taxon>genistoids sensu lato</taxon>
        <taxon>core genistoids</taxon>
        <taxon>Crotalarieae</taxon>
        <taxon>Crotalaria</taxon>
    </lineage>
</organism>
<sequence length="241" mass="27606">MDSETEFPKPNAKAVNYYFKVEHHFMPEKNFYSDPVNLRIRKQAVSSIAKVYDISVIAICFLTIAAKKRNKSFSLTSFMEGRSADIKVDKIMEIERFILIALEDIKYSKPVTPFCFLDYFYPQFKSIGGFKRRCINEIIVQAQGEDKFMDYRPSVIALASFLAATRIAYPSKMFIVSRPMPKGLRNCYHGLVDLCRSKGIKIVRGNETETETKTESDKQEQATGKEEDTKLHVSSSETIES</sequence>
<feature type="compositionally biased region" description="Polar residues" evidence="1">
    <location>
        <begin position="232"/>
        <end position="241"/>
    </location>
</feature>
<keyword evidence="3" id="KW-1185">Reference proteome</keyword>
<protein>
    <submittedName>
        <fullName evidence="2">Uncharacterized protein</fullName>
    </submittedName>
</protein>
<comment type="caution">
    <text evidence="2">The sequence shown here is derived from an EMBL/GenBank/DDBJ whole genome shotgun (WGS) entry which is preliminary data.</text>
</comment>
<gene>
    <name evidence="2" type="ORF">RIF29_26403</name>
</gene>
<evidence type="ECO:0000256" key="1">
    <source>
        <dbReference type="SAM" id="MobiDB-lite"/>
    </source>
</evidence>
<evidence type="ECO:0000313" key="3">
    <source>
        <dbReference type="Proteomes" id="UP001372338"/>
    </source>
</evidence>
<evidence type="ECO:0000313" key="2">
    <source>
        <dbReference type="EMBL" id="KAK7260396.1"/>
    </source>
</evidence>
<name>A0AAN9I4U2_CROPI</name>